<evidence type="ECO:0000313" key="3">
    <source>
        <dbReference type="EMBL" id="TQV85440.1"/>
    </source>
</evidence>
<reference evidence="3 4" key="1">
    <citation type="submission" date="2019-07" db="EMBL/GenBank/DDBJ databases">
        <title>Draft genome for Aliikangiella sp. M105.</title>
        <authorList>
            <person name="Wang G."/>
        </authorList>
    </citation>
    <scope>NUCLEOTIDE SEQUENCE [LARGE SCALE GENOMIC DNA]</scope>
    <source>
        <strain evidence="3 4">M105</strain>
    </source>
</reference>
<proteinExistence type="inferred from homology"/>
<dbReference type="EMBL" id="VIKS01000012">
    <property type="protein sequence ID" value="TQV85440.1"/>
    <property type="molecule type" value="Genomic_DNA"/>
</dbReference>
<evidence type="ECO:0000313" key="4">
    <source>
        <dbReference type="Proteomes" id="UP000315439"/>
    </source>
</evidence>
<comment type="caution">
    <text evidence="3">The sequence shown here is derived from an EMBL/GenBank/DDBJ whole genome shotgun (WGS) entry which is preliminary data.</text>
</comment>
<dbReference type="PANTHER" id="PTHR38036">
    <property type="entry name" value="UPF0250 PROTEIN YBED"/>
    <property type="match status" value="1"/>
</dbReference>
<dbReference type="RefSeq" id="WP_142933117.1">
    <property type="nucleotide sequence ID" value="NZ_ML660168.1"/>
</dbReference>
<gene>
    <name evidence="3" type="ORF">FLL46_19950</name>
</gene>
<dbReference type="OrthoDB" id="9793424at2"/>
<comment type="similarity">
    <text evidence="1 2">Belongs to the UPF0250 family.</text>
</comment>
<sequence>MSDIENGNDQNGNEALWQFPCQFLFKAMAQAKEGIEDEIVAIIQKHVPGDYVPKLKPSGKGNYVSVSVSFTATSKAQLDQIYLEVNELEAVKFCL</sequence>
<dbReference type="NCBIfam" id="NF003447">
    <property type="entry name" value="PRK04998.1"/>
    <property type="match status" value="1"/>
</dbReference>
<dbReference type="InterPro" id="IPR007454">
    <property type="entry name" value="UPF0250_YbeD-like"/>
</dbReference>
<dbReference type="Proteomes" id="UP000315439">
    <property type="component" value="Unassembled WGS sequence"/>
</dbReference>
<dbReference type="AlphaFoldDB" id="A0A545U7J3"/>
<dbReference type="SUPFAM" id="SSF117991">
    <property type="entry name" value="YbeD/HP0495-like"/>
    <property type="match status" value="1"/>
</dbReference>
<keyword evidence="4" id="KW-1185">Reference proteome</keyword>
<dbReference type="HAMAP" id="MF_00659">
    <property type="entry name" value="UPF0250"/>
    <property type="match status" value="1"/>
</dbReference>
<dbReference type="Pfam" id="PF04359">
    <property type="entry name" value="DUF493"/>
    <property type="match status" value="1"/>
</dbReference>
<dbReference type="PANTHER" id="PTHR38036:SF1">
    <property type="entry name" value="UPF0250 PROTEIN YBED"/>
    <property type="match status" value="1"/>
</dbReference>
<organism evidence="3 4">
    <name type="scientific">Aliikangiella coralliicola</name>
    <dbReference type="NCBI Taxonomy" id="2592383"/>
    <lineage>
        <taxon>Bacteria</taxon>
        <taxon>Pseudomonadati</taxon>
        <taxon>Pseudomonadota</taxon>
        <taxon>Gammaproteobacteria</taxon>
        <taxon>Oceanospirillales</taxon>
        <taxon>Pleioneaceae</taxon>
        <taxon>Aliikangiella</taxon>
    </lineage>
</organism>
<dbReference type="GO" id="GO:0005829">
    <property type="term" value="C:cytosol"/>
    <property type="evidence" value="ECO:0007669"/>
    <property type="project" value="TreeGrafter"/>
</dbReference>
<dbReference type="Gene3D" id="3.30.70.260">
    <property type="match status" value="1"/>
</dbReference>
<dbReference type="InterPro" id="IPR027471">
    <property type="entry name" value="YbeD-like_sf"/>
</dbReference>
<evidence type="ECO:0000256" key="1">
    <source>
        <dbReference type="ARBA" id="ARBA00008460"/>
    </source>
</evidence>
<protein>
    <recommendedName>
        <fullName evidence="2">UPF0250 protein FLL46_19950</fullName>
    </recommendedName>
</protein>
<evidence type="ECO:0000256" key="2">
    <source>
        <dbReference type="HAMAP-Rule" id="MF_00659"/>
    </source>
</evidence>
<name>A0A545U7J3_9GAMM</name>
<accession>A0A545U7J3</accession>